<evidence type="ECO:0000259" key="1">
    <source>
        <dbReference type="Pfam" id="PF13456"/>
    </source>
</evidence>
<dbReference type="Proteomes" id="UP000701853">
    <property type="component" value="Chromosome 3"/>
</dbReference>
<dbReference type="EMBL" id="JAHUZN010000003">
    <property type="protein sequence ID" value="KAG8498658.1"/>
    <property type="molecule type" value="Genomic_DNA"/>
</dbReference>
<gene>
    <name evidence="2" type="ORF">CXB51_004994</name>
</gene>
<dbReference type="InterPro" id="IPR044730">
    <property type="entry name" value="RNase_H-like_dom_plant"/>
</dbReference>
<protein>
    <recommendedName>
        <fullName evidence="1">RNase H type-1 domain-containing protein</fullName>
    </recommendedName>
</protein>
<comment type="caution">
    <text evidence="2">The sequence shown here is derived from an EMBL/GenBank/DDBJ whole genome shotgun (WGS) entry which is preliminary data.</text>
</comment>
<dbReference type="Gene3D" id="3.30.420.10">
    <property type="entry name" value="Ribonuclease H-like superfamily/Ribonuclease H"/>
    <property type="match status" value="1"/>
</dbReference>
<keyword evidence="3" id="KW-1185">Reference proteome</keyword>
<dbReference type="SUPFAM" id="SSF53098">
    <property type="entry name" value="Ribonuclease H-like"/>
    <property type="match status" value="1"/>
</dbReference>
<evidence type="ECO:0000313" key="3">
    <source>
        <dbReference type="Proteomes" id="UP000701853"/>
    </source>
</evidence>
<reference evidence="2 3" key="1">
    <citation type="journal article" date="2021" name="bioRxiv">
        <title>The Gossypium anomalum genome as a resource for cotton improvement and evolutionary analysis of hybrid incompatibility.</title>
        <authorList>
            <person name="Grover C.E."/>
            <person name="Yuan D."/>
            <person name="Arick M.A."/>
            <person name="Miller E.R."/>
            <person name="Hu G."/>
            <person name="Peterson D.G."/>
            <person name="Wendel J.F."/>
            <person name="Udall J.A."/>
        </authorList>
    </citation>
    <scope>NUCLEOTIDE SEQUENCE [LARGE SCALE GENOMIC DNA]</scope>
    <source>
        <strain evidence="2">JFW-Udall</strain>
        <tissue evidence="2">Leaf</tissue>
    </source>
</reference>
<dbReference type="CDD" id="cd06222">
    <property type="entry name" value="RNase_H_like"/>
    <property type="match status" value="1"/>
</dbReference>
<dbReference type="GO" id="GO:0003676">
    <property type="term" value="F:nucleic acid binding"/>
    <property type="evidence" value="ECO:0007669"/>
    <property type="project" value="InterPro"/>
</dbReference>
<dbReference type="AlphaFoldDB" id="A0A8J5ZBQ3"/>
<accession>A0A8J5ZBQ3</accession>
<dbReference type="GO" id="GO:0004523">
    <property type="term" value="F:RNA-DNA hybrid ribonuclease activity"/>
    <property type="evidence" value="ECO:0007669"/>
    <property type="project" value="InterPro"/>
</dbReference>
<dbReference type="OrthoDB" id="977403at2759"/>
<dbReference type="InterPro" id="IPR002156">
    <property type="entry name" value="RNaseH_domain"/>
</dbReference>
<proteinExistence type="predicted"/>
<sequence length="286" mass="32704">MGHDILPTYEKITGIRKEFNDICPRCGSDKETLIHALKDCPKAREMLVQGGLNNKVLEGSYSWCVDWIEDVARTLDKKAFSDLITMLWNIWNSRNNIVFRETEDDAKVTWDRAAALSWDFQRKQGWRKPDPGMVKINFDANTNGRRICFGVVARDHDGFVLGGRAGVLEKNVQAEWAELHALEESIKFAQTKNWTKLIFESDCVSLINRLNKANVDLSTMGYCIKDILKMLKQCCHFVFSFIWAPHCCNKAADLLCTWASDQNCITDFDMDYPLGIHDIILSDAIN</sequence>
<feature type="domain" description="RNase H type-1" evidence="1">
    <location>
        <begin position="137"/>
        <end position="259"/>
    </location>
</feature>
<name>A0A8J5ZBQ3_9ROSI</name>
<dbReference type="PANTHER" id="PTHR47074:SF48">
    <property type="entry name" value="POLYNUCLEOTIDYL TRANSFERASE, RIBONUCLEASE H-LIKE SUPERFAMILY PROTEIN"/>
    <property type="match status" value="1"/>
</dbReference>
<evidence type="ECO:0000313" key="2">
    <source>
        <dbReference type="EMBL" id="KAG8498658.1"/>
    </source>
</evidence>
<dbReference type="InterPro" id="IPR036397">
    <property type="entry name" value="RNaseH_sf"/>
</dbReference>
<organism evidence="2 3">
    <name type="scientific">Gossypium anomalum</name>
    <dbReference type="NCBI Taxonomy" id="47600"/>
    <lineage>
        <taxon>Eukaryota</taxon>
        <taxon>Viridiplantae</taxon>
        <taxon>Streptophyta</taxon>
        <taxon>Embryophyta</taxon>
        <taxon>Tracheophyta</taxon>
        <taxon>Spermatophyta</taxon>
        <taxon>Magnoliopsida</taxon>
        <taxon>eudicotyledons</taxon>
        <taxon>Gunneridae</taxon>
        <taxon>Pentapetalae</taxon>
        <taxon>rosids</taxon>
        <taxon>malvids</taxon>
        <taxon>Malvales</taxon>
        <taxon>Malvaceae</taxon>
        <taxon>Malvoideae</taxon>
        <taxon>Gossypium</taxon>
    </lineage>
</organism>
<dbReference type="InterPro" id="IPR052929">
    <property type="entry name" value="RNase_H-like_EbsB-rel"/>
</dbReference>
<dbReference type="InterPro" id="IPR012337">
    <property type="entry name" value="RNaseH-like_sf"/>
</dbReference>
<dbReference type="PANTHER" id="PTHR47074">
    <property type="entry name" value="BNAC02G40300D PROTEIN"/>
    <property type="match status" value="1"/>
</dbReference>
<dbReference type="Pfam" id="PF13456">
    <property type="entry name" value="RVT_3"/>
    <property type="match status" value="1"/>
</dbReference>